<evidence type="ECO:0000256" key="3">
    <source>
        <dbReference type="ARBA" id="ARBA00022741"/>
    </source>
</evidence>
<name>A0A5S9IL50_UABAM</name>
<sequence>MGMERINEYLLTLQNKHDIPVNICANAQVKIEKNAVQELCELLELAESVQNIQKQDKSFFDTPPQINQIAITPDFHKGRGVPIGTVMQTQGFVSPQAIGKDVNCGIRFYTTDLCPNKIRENFGKLSQQIRHVFFEGGRQIPMNRTQRESIFKEGLLGLLNTHKIANDKGLWQYYRAQKQEQELNRVNENGSLITEHIFALQDFLGKKELSYDDQIGSIGGGNHFVEVQKVKKIYDNKTAYAWGVKKDQVVVMIHTGCVSIGYPTGTFFSKIAQEIYPKKLPYPHNKIFILPQSEKYQKYWNFFWASLYNAANFAFANRLFLGLMLEKCMHEALGSANFDLVYDTGHNIVNEMDGYFIHRKGANPARGVEQMVNTPFAYYGEPVMIPGSMGSSSFLMCGKGQQKILSSASHGAGRSLSRGQAVRHEEKQFREFMEKFKIITPVDPTRQDLKSRPDILKKWEEEIKKEAPYAYKDISGVIDSQVQADMVNKVAELQPIFTIKG</sequence>
<feature type="binding site" evidence="10">
    <location>
        <position position="101"/>
    </location>
    <ligand>
        <name>Mn(2+)</name>
        <dbReference type="ChEBI" id="CHEBI:29035"/>
        <label>1</label>
    </ligand>
</feature>
<evidence type="ECO:0000313" key="13">
    <source>
        <dbReference type="Proteomes" id="UP000326354"/>
    </source>
</evidence>
<dbReference type="KEGG" id="uam:UABAM_01869"/>
<dbReference type="InterPro" id="IPR001233">
    <property type="entry name" value="RtcB"/>
</dbReference>
<dbReference type="GO" id="GO:0042245">
    <property type="term" value="P:RNA repair"/>
    <property type="evidence" value="ECO:0007669"/>
    <property type="project" value="UniProtKB-KW"/>
</dbReference>
<feature type="binding site" evidence="9">
    <location>
        <begin position="410"/>
        <end position="413"/>
    </location>
    <ligand>
        <name>GMP</name>
        <dbReference type="ChEBI" id="CHEBI:58115"/>
    </ligand>
</feature>
<evidence type="ECO:0000256" key="6">
    <source>
        <dbReference type="ARBA" id="ARBA00023211"/>
    </source>
</evidence>
<keyword evidence="3 9" id="KW-0547">Nucleotide-binding</keyword>
<gene>
    <name evidence="11" type="primary">rtcB</name>
    <name evidence="12" type="ORF">UABAM_01869</name>
</gene>
<dbReference type="GO" id="GO:0170057">
    <property type="term" value="F:RNA ligase (GTP) activity"/>
    <property type="evidence" value="ECO:0007669"/>
    <property type="project" value="UniProtKB-EC"/>
</dbReference>
<organism evidence="12 13">
    <name type="scientific">Uabimicrobium amorphum</name>
    <dbReference type="NCBI Taxonomy" id="2596890"/>
    <lineage>
        <taxon>Bacteria</taxon>
        <taxon>Pseudomonadati</taxon>
        <taxon>Planctomycetota</taxon>
        <taxon>Candidatus Uabimicrobiia</taxon>
        <taxon>Candidatus Uabimicrobiales</taxon>
        <taxon>Candidatus Uabimicrobiaceae</taxon>
        <taxon>Candidatus Uabimicrobium</taxon>
    </lineage>
</organism>
<dbReference type="Gene3D" id="3.90.1860.10">
    <property type="entry name" value="tRNA-splicing ligase RtcB"/>
    <property type="match status" value="1"/>
</dbReference>
<comment type="catalytic activity">
    <reaction evidence="7">
        <text>a 3'-end 3'-phospho-ribonucleotide-RNA + a 5'-end dephospho-ribonucleoside-RNA + GTP = a ribonucleotidyl-ribonucleotide-RNA + GMP + diphosphate</text>
        <dbReference type="Rhea" id="RHEA:68076"/>
        <dbReference type="Rhea" id="RHEA-COMP:10463"/>
        <dbReference type="Rhea" id="RHEA-COMP:13936"/>
        <dbReference type="Rhea" id="RHEA-COMP:17355"/>
        <dbReference type="ChEBI" id="CHEBI:33019"/>
        <dbReference type="ChEBI" id="CHEBI:37565"/>
        <dbReference type="ChEBI" id="CHEBI:58115"/>
        <dbReference type="ChEBI" id="CHEBI:83062"/>
        <dbReference type="ChEBI" id="CHEBI:138284"/>
        <dbReference type="ChEBI" id="CHEBI:173118"/>
        <dbReference type="EC" id="6.5.1.8"/>
    </reaction>
</comment>
<evidence type="ECO:0000256" key="2">
    <source>
        <dbReference type="ARBA" id="ARBA00022723"/>
    </source>
</evidence>
<proteinExistence type="inferred from homology"/>
<evidence type="ECO:0000256" key="11">
    <source>
        <dbReference type="RuleBase" id="RU371113"/>
    </source>
</evidence>
<feature type="active site" description="GMP-histidine intermediate" evidence="8">
    <location>
        <position position="410"/>
    </location>
</feature>
<feature type="binding site" evidence="10">
    <location>
        <position position="346"/>
    </location>
    <ligand>
        <name>Mn(2+)</name>
        <dbReference type="ChEBI" id="CHEBI:29035"/>
        <label>2</label>
    </ligand>
</feature>
<evidence type="ECO:0000256" key="8">
    <source>
        <dbReference type="PIRSR" id="PIRSR601233-1"/>
    </source>
</evidence>
<dbReference type="Pfam" id="PF01139">
    <property type="entry name" value="RtcB"/>
    <property type="match status" value="1"/>
</dbReference>
<dbReference type="GO" id="GO:0003972">
    <property type="term" value="F:RNA ligase (ATP) activity"/>
    <property type="evidence" value="ECO:0007669"/>
    <property type="project" value="TreeGrafter"/>
</dbReference>
<protein>
    <recommendedName>
        <fullName evidence="11">tRNA-splicing ligase RtcB</fullName>
        <ecNumber evidence="11">6.5.1.-</ecNumber>
    </recommendedName>
</protein>
<evidence type="ECO:0000313" key="12">
    <source>
        <dbReference type="EMBL" id="BBM83517.1"/>
    </source>
</evidence>
<dbReference type="AlphaFoldDB" id="A0A5S9IL50"/>
<dbReference type="PANTHER" id="PTHR11118">
    <property type="entry name" value="RNA-SPLICING LIGASE RTCB HOMOLOG"/>
    <property type="match status" value="1"/>
</dbReference>
<evidence type="ECO:0000256" key="10">
    <source>
        <dbReference type="PIRSR" id="PIRSR601233-3"/>
    </source>
</evidence>
<dbReference type="EC" id="6.5.1.-" evidence="11"/>
<keyword evidence="2 10" id="KW-0479">Metal-binding</keyword>
<evidence type="ECO:0000256" key="5">
    <source>
        <dbReference type="ARBA" id="ARBA00023134"/>
    </source>
</evidence>
<dbReference type="SUPFAM" id="SSF103365">
    <property type="entry name" value="Hypothetical protein PH1602"/>
    <property type="match status" value="1"/>
</dbReference>
<feature type="binding site" evidence="9">
    <location>
        <begin position="346"/>
        <end position="347"/>
    </location>
    <ligand>
        <name>GMP</name>
        <dbReference type="ChEBI" id="CHEBI:58115"/>
    </ligand>
</feature>
<dbReference type="GO" id="GO:0006396">
    <property type="term" value="P:RNA processing"/>
    <property type="evidence" value="ECO:0007669"/>
    <property type="project" value="InterPro"/>
</dbReference>
<feature type="binding site" evidence="9">
    <location>
        <position position="393"/>
    </location>
    <ligand>
        <name>GMP</name>
        <dbReference type="ChEBI" id="CHEBI:58115"/>
    </ligand>
</feature>
<dbReference type="PANTHER" id="PTHR11118:SF1">
    <property type="entry name" value="RNA-SPLICING LIGASE RTCB HOMOLOG"/>
    <property type="match status" value="1"/>
</dbReference>
<comment type="subunit">
    <text evidence="11">Monomer.</text>
</comment>
<keyword evidence="4" id="KW-0692">RNA repair</keyword>
<evidence type="ECO:0000256" key="4">
    <source>
        <dbReference type="ARBA" id="ARBA00022800"/>
    </source>
</evidence>
<dbReference type="Proteomes" id="UP000326354">
    <property type="component" value="Chromosome"/>
</dbReference>
<dbReference type="EMBL" id="AP019860">
    <property type="protein sequence ID" value="BBM83517.1"/>
    <property type="molecule type" value="Genomic_DNA"/>
</dbReference>
<feature type="binding site" evidence="9">
    <location>
        <begin position="386"/>
        <end position="389"/>
    </location>
    <ligand>
        <name>GMP</name>
        <dbReference type="ChEBI" id="CHEBI:58115"/>
    </ligand>
</feature>
<feature type="binding site" evidence="9">
    <location>
        <position position="500"/>
    </location>
    <ligand>
        <name>GMP</name>
        <dbReference type="ChEBI" id="CHEBI:58115"/>
    </ligand>
</feature>
<dbReference type="InterPro" id="IPR036025">
    <property type="entry name" value="RtcB-like_sf"/>
</dbReference>
<dbReference type="GO" id="GO:0046872">
    <property type="term" value="F:metal ion binding"/>
    <property type="evidence" value="ECO:0007669"/>
    <property type="project" value="UniProtKB-UniRule"/>
</dbReference>
<comment type="similarity">
    <text evidence="11">Belongs to the RtcB family.</text>
</comment>
<evidence type="ECO:0000256" key="1">
    <source>
        <dbReference type="ARBA" id="ARBA00022598"/>
    </source>
</evidence>
<evidence type="ECO:0000256" key="9">
    <source>
        <dbReference type="PIRSR" id="PIRSR601233-2"/>
    </source>
</evidence>
<keyword evidence="13" id="KW-1185">Reference proteome</keyword>
<keyword evidence="6 10" id="KW-0464">Manganese</keyword>
<keyword evidence="5 9" id="KW-0342">GTP-binding</keyword>
<dbReference type="GO" id="GO:0005525">
    <property type="term" value="F:GTP binding"/>
    <property type="evidence" value="ECO:0007669"/>
    <property type="project" value="UniProtKB-KW"/>
</dbReference>
<keyword evidence="1 11" id="KW-0436">Ligase</keyword>
<feature type="binding site" evidence="10">
    <location>
        <position position="223"/>
    </location>
    <ligand>
        <name>Mn(2+)</name>
        <dbReference type="ChEBI" id="CHEBI:29035"/>
        <label>1</label>
    </ligand>
</feature>
<feature type="binding site" evidence="9">
    <location>
        <begin position="222"/>
        <end position="226"/>
    </location>
    <ligand>
        <name>GMP</name>
        <dbReference type="ChEBI" id="CHEBI:58115"/>
    </ligand>
</feature>
<comment type="cofactor">
    <cofactor evidence="10 11">
        <name>Mn(2+)</name>
        <dbReference type="ChEBI" id="CHEBI:29035"/>
    </cofactor>
    <text evidence="10 11">Binds 2 manganese ions per subunit.</text>
</comment>
<reference evidence="12 13" key="1">
    <citation type="submission" date="2019-08" db="EMBL/GenBank/DDBJ databases">
        <title>Complete genome sequence of Candidatus Uab amorphum.</title>
        <authorList>
            <person name="Shiratori T."/>
            <person name="Suzuki S."/>
            <person name="Kakizawa Y."/>
            <person name="Ishida K."/>
        </authorList>
    </citation>
    <scope>NUCLEOTIDE SEQUENCE [LARGE SCALE GENOMIC DNA]</scope>
    <source>
        <strain evidence="12 13">SRT547</strain>
    </source>
</reference>
<evidence type="ECO:0000256" key="7">
    <source>
        <dbReference type="ARBA" id="ARBA00047746"/>
    </source>
</evidence>
<accession>A0A5S9IL50</accession>
<feature type="binding site" evidence="10">
    <location>
        <position position="254"/>
    </location>
    <ligand>
        <name>Mn(2+)</name>
        <dbReference type="ChEBI" id="CHEBI:29035"/>
        <label>2</label>
    </ligand>
</feature>